<organism evidence="4 5">
    <name type="scientific">Chlamydomonas schloesseri</name>
    <dbReference type="NCBI Taxonomy" id="2026947"/>
    <lineage>
        <taxon>Eukaryota</taxon>
        <taxon>Viridiplantae</taxon>
        <taxon>Chlorophyta</taxon>
        <taxon>core chlorophytes</taxon>
        <taxon>Chlorophyceae</taxon>
        <taxon>CS clade</taxon>
        <taxon>Chlamydomonadales</taxon>
        <taxon>Chlamydomonadaceae</taxon>
        <taxon>Chlamydomonas</taxon>
    </lineage>
</organism>
<dbReference type="InterPro" id="IPR010308">
    <property type="entry name" value="TRP_C"/>
</dbReference>
<dbReference type="PANTHER" id="PTHR19862">
    <property type="entry name" value="WD REPEAT-CONTAINING PROTEIN 48"/>
    <property type="match status" value="1"/>
</dbReference>
<dbReference type="Pfam" id="PF06011">
    <property type="entry name" value="TRP"/>
    <property type="match status" value="1"/>
</dbReference>
<keyword evidence="2" id="KW-0812">Transmembrane</keyword>
<evidence type="ECO:0000313" key="4">
    <source>
        <dbReference type="EMBL" id="KAG2424066.1"/>
    </source>
</evidence>
<feature type="transmembrane region" description="Helical" evidence="2">
    <location>
        <begin position="149"/>
        <end position="172"/>
    </location>
</feature>
<proteinExistence type="predicted"/>
<keyword evidence="2" id="KW-0472">Membrane</keyword>
<keyword evidence="2" id="KW-1133">Transmembrane helix</keyword>
<feature type="domain" description="TRP C-terminal" evidence="3">
    <location>
        <begin position="129"/>
        <end position="262"/>
    </location>
</feature>
<feature type="compositionally biased region" description="Polar residues" evidence="1">
    <location>
        <begin position="340"/>
        <end position="355"/>
    </location>
</feature>
<gene>
    <name evidence="4" type="ORF">HYH02_015245</name>
</gene>
<feature type="transmembrane region" description="Helical" evidence="2">
    <location>
        <begin position="97"/>
        <end position="122"/>
    </location>
</feature>
<feature type="transmembrane region" description="Helical" evidence="2">
    <location>
        <begin position="178"/>
        <end position="198"/>
    </location>
</feature>
<reference evidence="4" key="1">
    <citation type="journal article" date="2020" name="bioRxiv">
        <title>Comparative genomics of Chlamydomonas.</title>
        <authorList>
            <person name="Craig R.J."/>
            <person name="Hasan A.R."/>
            <person name="Ness R.W."/>
            <person name="Keightley P.D."/>
        </authorList>
    </citation>
    <scope>NUCLEOTIDE SEQUENCE</scope>
    <source>
        <strain evidence="4">CCAP 11/173</strain>
    </source>
</reference>
<feature type="transmembrane region" description="Helical" evidence="2">
    <location>
        <begin position="238"/>
        <end position="258"/>
    </location>
</feature>
<dbReference type="EMBL" id="JAEHOD010000130">
    <property type="protein sequence ID" value="KAG2424066.1"/>
    <property type="molecule type" value="Genomic_DNA"/>
</dbReference>
<name>A0A835SEH5_9CHLO</name>
<dbReference type="AlphaFoldDB" id="A0A835SEH5"/>
<evidence type="ECO:0000256" key="1">
    <source>
        <dbReference type="SAM" id="MobiDB-lite"/>
    </source>
</evidence>
<evidence type="ECO:0000313" key="5">
    <source>
        <dbReference type="Proteomes" id="UP000613740"/>
    </source>
</evidence>
<feature type="region of interest" description="Disordered" evidence="1">
    <location>
        <begin position="333"/>
        <end position="355"/>
    </location>
</feature>
<keyword evidence="5" id="KW-1185">Reference proteome</keyword>
<evidence type="ECO:0000256" key="2">
    <source>
        <dbReference type="SAM" id="Phobius"/>
    </source>
</evidence>
<feature type="transmembrane region" description="Helical" evidence="2">
    <location>
        <begin position="205"/>
        <end position="226"/>
    </location>
</feature>
<dbReference type="Proteomes" id="UP000613740">
    <property type="component" value="Unassembled WGS sequence"/>
</dbReference>
<dbReference type="InterPro" id="IPR051246">
    <property type="entry name" value="WDR48"/>
</dbReference>
<accession>A0A835SEH5</accession>
<sequence>MRRLTTSLSGAASGKGTSVFHRMDATMKLSHQLGMLFLIGVFIMYPGWANASLSIFACYTVDEGTGPYADRQQATAYWGYWIRDMNTACYTGIHMAVWMPVGIACAIILCLAPPVTSFAIMLSYRKRLEDPTVERRFGFLYKRYKHDRYWWEGVLQLQELTLVAVEVFARALDTAQQALLMLVAFMVIAVMNSALAPLRTHLMGLLEFVSLSVLSLTVALSLYFIVSPDLKPGSADTIGAMIVVINVGLFVGFAVLIVRKSIPKLLGKLQGILHARQQAAAAGPAPASMSGGFEGAVSAGVSKQVMYGNNQIASEPATTRAVGRDVVIAVRKHIDEEGGASTTPAPGTPSNNQTM</sequence>
<dbReference type="PANTHER" id="PTHR19862:SF14">
    <property type="entry name" value="WD REPEAT-CONTAINING PROTEIN 48"/>
    <property type="match status" value="1"/>
</dbReference>
<comment type="caution">
    <text evidence="4">The sequence shown here is derived from an EMBL/GenBank/DDBJ whole genome shotgun (WGS) entry which is preliminary data.</text>
</comment>
<feature type="transmembrane region" description="Helical" evidence="2">
    <location>
        <begin position="29"/>
        <end position="48"/>
    </location>
</feature>
<dbReference type="GO" id="GO:0043130">
    <property type="term" value="F:ubiquitin binding"/>
    <property type="evidence" value="ECO:0007669"/>
    <property type="project" value="TreeGrafter"/>
</dbReference>
<evidence type="ECO:0000259" key="3">
    <source>
        <dbReference type="Pfam" id="PF06011"/>
    </source>
</evidence>
<protein>
    <recommendedName>
        <fullName evidence="3">TRP C-terminal domain-containing protein</fullName>
    </recommendedName>
</protein>
<dbReference type="OrthoDB" id="548080at2759"/>
<dbReference type="GO" id="GO:0000724">
    <property type="term" value="P:double-strand break repair via homologous recombination"/>
    <property type="evidence" value="ECO:0007669"/>
    <property type="project" value="TreeGrafter"/>
</dbReference>